<evidence type="ECO:0000313" key="3">
    <source>
        <dbReference type="Proteomes" id="UP000235672"/>
    </source>
</evidence>
<keyword evidence="3" id="KW-1185">Reference proteome</keyword>
<name>A0A2J6PYR7_9HELO</name>
<dbReference type="EMBL" id="KZ613490">
    <property type="protein sequence ID" value="PMD19177.1"/>
    <property type="molecule type" value="Genomic_DNA"/>
</dbReference>
<dbReference type="PANTHER" id="PTHR24148">
    <property type="entry name" value="ANKYRIN REPEAT DOMAIN-CONTAINING PROTEIN 39 HOMOLOG-RELATED"/>
    <property type="match status" value="1"/>
</dbReference>
<organism evidence="2 3">
    <name type="scientific">Hyaloscypha hepaticicola</name>
    <dbReference type="NCBI Taxonomy" id="2082293"/>
    <lineage>
        <taxon>Eukaryota</taxon>
        <taxon>Fungi</taxon>
        <taxon>Dikarya</taxon>
        <taxon>Ascomycota</taxon>
        <taxon>Pezizomycotina</taxon>
        <taxon>Leotiomycetes</taxon>
        <taxon>Helotiales</taxon>
        <taxon>Hyaloscyphaceae</taxon>
        <taxon>Hyaloscypha</taxon>
    </lineage>
</organism>
<evidence type="ECO:0000259" key="1">
    <source>
        <dbReference type="Pfam" id="PF06985"/>
    </source>
</evidence>
<gene>
    <name evidence="2" type="ORF">NA56DRAFT_575802</name>
</gene>
<sequence>MNFKSGYRYSTLEGSDSIRLLQIETVGTTAQGRGPIRCWIRHFSLSNAPPYRALSYAWGLDSTKKMFMNDKIEISADGNTKWVWIEALCIDLSNEEERNLQVGRMGTIYTKAAEVLVWLG</sequence>
<dbReference type="InterPro" id="IPR010730">
    <property type="entry name" value="HET"/>
</dbReference>
<dbReference type="Pfam" id="PF06985">
    <property type="entry name" value="HET"/>
    <property type="match status" value="1"/>
</dbReference>
<dbReference type="PANTHER" id="PTHR24148:SF73">
    <property type="entry name" value="HET DOMAIN PROTEIN (AFU_ORTHOLOGUE AFUA_8G01020)"/>
    <property type="match status" value="1"/>
</dbReference>
<evidence type="ECO:0000313" key="2">
    <source>
        <dbReference type="EMBL" id="PMD19177.1"/>
    </source>
</evidence>
<dbReference type="AlphaFoldDB" id="A0A2J6PYR7"/>
<proteinExistence type="predicted"/>
<dbReference type="OrthoDB" id="5386682at2759"/>
<accession>A0A2J6PYR7</accession>
<feature type="domain" description="Heterokaryon incompatibility" evidence="1">
    <location>
        <begin position="51"/>
        <end position="120"/>
    </location>
</feature>
<dbReference type="STRING" id="1745343.A0A2J6PYR7"/>
<dbReference type="Proteomes" id="UP000235672">
    <property type="component" value="Unassembled WGS sequence"/>
</dbReference>
<dbReference type="InterPro" id="IPR052895">
    <property type="entry name" value="HetReg/Transcr_Mod"/>
</dbReference>
<feature type="non-terminal residue" evidence="2">
    <location>
        <position position="120"/>
    </location>
</feature>
<reference evidence="2 3" key="1">
    <citation type="submission" date="2016-05" db="EMBL/GenBank/DDBJ databases">
        <title>A degradative enzymes factory behind the ericoid mycorrhizal symbiosis.</title>
        <authorList>
            <consortium name="DOE Joint Genome Institute"/>
            <person name="Martino E."/>
            <person name="Morin E."/>
            <person name="Grelet G."/>
            <person name="Kuo A."/>
            <person name="Kohler A."/>
            <person name="Daghino S."/>
            <person name="Barry K."/>
            <person name="Choi C."/>
            <person name="Cichocki N."/>
            <person name="Clum A."/>
            <person name="Copeland A."/>
            <person name="Hainaut M."/>
            <person name="Haridas S."/>
            <person name="Labutti K."/>
            <person name="Lindquist E."/>
            <person name="Lipzen A."/>
            <person name="Khouja H.-R."/>
            <person name="Murat C."/>
            <person name="Ohm R."/>
            <person name="Olson A."/>
            <person name="Spatafora J."/>
            <person name="Veneault-Fourrey C."/>
            <person name="Henrissat B."/>
            <person name="Grigoriev I."/>
            <person name="Martin F."/>
            <person name="Perotto S."/>
        </authorList>
    </citation>
    <scope>NUCLEOTIDE SEQUENCE [LARGE SCALE GENOMIC DNA]</scope>
    <source>
        <strain evidence="2 3">UAMH 7357</strain>
    </source>
</reference>
<protein>
    <recommendedName>
        <fullName evidence="1">Heterokaryon incompatibility domain-containing protein</fullName>
    </recommendedName>
</protein>